<dbReference type="PANTHER" id="PTHR44154">
    <property type="entry name" value="QUINONE OXIDOREDUCTASE"/>
    <property type="match status" value="1"/>
</dbReference>
<dbReference type="GO" id="GO:0016491">
    <property type="term" value="F:oxidoreductase activity"/>
    <property type="evidence" value="ECO:0007669"/>
    <property type="project" value="InterPro"/>
</dbReference>
<dbReference type="Gene3D" id="3.90.180.10">
    <property type="entry name" value="Medium-chain alcohol dehydrogenases, catalytic domain"/>
    <property type="match status" value="1"/>
</dbReference>
<gene>
    <name evidence="3" type="ORF">KSF_013230</name>
</gene>
<dbReference type="InterPro" id="IPR036291">
    <property type="entry name" value="NAD(P)-bd_dom_sf"/>
</dbReference>
<accession>A0A8J3IIA1</accession>
<comment type="caution">
    <text evidence="3">The sequence shown here is derived from an EMBL/GenBank/DDBJ whole genome shotgun (WGS) entry which is preliminary data.</text>
</comment>
<sequence length="343" mass="36699">MKAVVFHEHGDINVLKVEDMPQPTPGLTDVVVKVHACGVNRLDIYSRTGRTKIAPMPHIAGSEVAGEIAAIGDAVSGLTTGQRVAVAPYLFCGQCEFCRSGEEVICLKSDIVGLGSQGGYAEYIRVPASSIVPLPPEVDYVPSAAVGLAAITAWHMLIKQAPLTPGQDVLVHAAGSGVGSAAIQIAKLSGARVITTVGSAEKIEHARKLGADEVINYREQDFFQEVRRLTNKRGVDVVVEHIGASTWEKSTASLTRRGRLVTCGATTGNEGKTNLWNLFAKELSFIGSYGGTRQDLADVLKLVATNRFQPVVDSTYTLAQIGEAHQRMENREQFGKLIVTPIV</sequence>
<dbReference type="CDD" id="cd08266">
    <property type="entry name" value="Zn_ADH_like1"/>
    <property type="match status" value="1"/>
</dbReference>
<proteinExistence type="predicted"/>
<reference evidence="3" key="1">
    <citation type="submission" date="2020-10" db="EMBL/GenBank/DDBJ databases">
        <title>Taxonomic study of unclassified bacteria belonging to the class Ktedonobacteria.</title>
        <authorList>
            <person name="Yabe S."/>
            <person name="Wang C.M."/>
            <person name="Zheng Y."/>
            <person name="Sakai Y."/>
            <person name="Cavaletti L."/>
            <person name="Monciardini P."/>
            <person name="Donadio S."/>
        </authorList>
    </citation>
    <scope>NUCLEOTIDE SEQUENCE</scope>
    <source>
        <strain evidence="3">ID150040</strain>
    </source>
</reference>
<keyword evidence="1" id="KW-0521">NADP</keyword>
<dbReference type="AlphaFoldDB" id="A0A8J3IIA1"/>
<dbReference type="InterPro" id="IPR051603">
    <property type="entry name" value="Zinc-ADH_QOR/CCCR"/>
</dbReference>
<name>A0A8J3IIA1_9CHLR</name>
<dbReference type="PANTHER" id="PTHR44154:SF1">
    <property type="entry name" value="QUINONE OXIDOREDUCTASE"/>
    <property type="match status" value="1"/>
</dbReference>
<dbReference type="SMART" id="SM00829">
    <property type="entry name" value="PKS_ER"/>
    <property type="match status" value="1"/>
</dbReference>
<dbReference type="SUPFAM" id="SSF50129">
    <property type="entry name" value="GroES-like"/>
    <property type="match status" value="1"/>
</dbReference>
<evidence type="ECO:0000259" key="2">
    <source>
        <dbReference type="SMART" id="SM00829"/>
    </source>
</evidence>
<keyword evidence="4" id="KW-1185">Reference proteome</keyword>
<protein>
    <submittedName>
        <fullName evidence="3">Alcohol dehydrogenase</fullName>
    </submittedName>
</protein>
<dbReference type="InterPro" id="IPR013149">
    <property type="entry name" value="ADH-like_C"/>
</dbReference>
<dbReference type="InterPro" id="IPR013154">
    <property type="entry name" value="ADH-like_N"/>
</dbReference>
<dbReference type="RefSeq" id="WP_220202178.1">
    <property type="nucleotide sequence ID" value="NZ_BNJK01000001.1"/>
</dbReference>
<dbReference type="Pfam" id="PF08240">
    <property type="entry name" value="ADH_N"/>
    <property type="match status" value="1"/>
</dbReference>
<evidence type="ECO:0000313" key="4">
    <source>
        <dbReference type="Proteomes" id="UP000597444"/>
    </source>
</evidence>
<dbReference type="EMBL" id="BNJK01000001">
    <property type="protein sequence ID" value="GHO91275.1"/>
    <property type="molecule type" value="Genomic_DNA"/>
</dbReference>
<dbReference type="Proteomes" id="UP000597444">
    <property type="component" value="Unassembled WGS sequence"/>
</dbReference>
<dbReference type="Pfam" id="PF00107">
    <property type="entry name" value="ADH_zinc_N"/>
    <property type="match status" value="1"/>
</dbReference>
<dbReference type="InterPro" id="IPR011032">
    <property type="entry name" value="GroES-like_sf"/>
</dbReference>
<feature type="domain" description="Enoyl reductase (ER)" evidence="2">
    <location>
        <begin position="10"/>
        <end position="339"/>
    </location>
</feature>
<evidence type="ECO:0000313" key="3">
    <source>
        <dbReference type="EMBL" id="GHO91275.1"/>
    </source>
</evidence>
<dbReference type="InterPro" id="IPR020843">
    <property type="entry name" value="ER"/>
</dbReference>
<evidence type="ECO:0000256" key="1">
    <source>
        <dbReference type="ARBA" id="ARBA00022857"/>
    </source>
</evidence>
<dbReference type="SUPFAM" id="SSF51735">
    <property type="entry name" value="NAD(P)-binding Rossmann-fold domains"/>
    <property type="match status" value="1"/>
</dbReference>
<organism evidence="3 4">
    <name type="scientific">Reticulibacter mediterranei</name>
    <dbReference type="NCBI Taxonomy" id="2778369"/>
    <lineage>
        <taxon>Bacteria</taxon>
        <taxon>Bacillati</taxon>
        <taxon>Chloroflexota</taxon>
        <taxon>Ktedonobacteria</taxon>
        <taxon>Ktedonobacterales</taxon>
        <taxon>Reticulibacteraceae</taxon>
        <taxon>Reticulibacter</taxon>
    </lineage>
</organism>